<accession>A0A6J5F2H7</accession>
<sequence length="219" mass="24979">MRRRYGVQQPNACVASFLIAVCACWACAYRRWKKQVRARAANYSIASRSMSKRSFRHPDVVADNPFSLKTDWRIEDSPYGGREPNSVYKSTTMDRDSHWITTPADAYRLWQETDAVGADRRPFSARSRIQHAAMFERFLRYLTTKGMTLAAFGAADVESFFADVDTRCSPGTTTRLRYGKMLDRLCRHLVEEGIREENPVTAMAAFERWPEDGAGSTVP</sequence>
<dbReference type="AlphaFoldDB" id="A0A6J5F2H7"/>
<evidence type="ECO:0000313" key="2">
    <source>
        <dbReference type="EMBL" id="CAB3772584.1"/>
    </source>
</evidence>
<dbReference type="PROSITE" id="PS51257">
    <property type="entry name" value="PROKAR_LIPOPROTEIN"/>
    <property type="match status" value="1"/>
</dbReference>
<organism evidence="2 3">
    <name type="scientific">Paraburkholderia humisilvae</name>
    <dbReference type="NCBI Taxonomy" id="627669"/>
    <lineage>
        <taxon>Bacteria</taxon>
        <taxon>Pseudomonadati</taxon>
        <taxon>Pseudomonadota</taxon>
        <taxon>Betaproteobacteria</taxon>
        <taxon>Burkholderiales</taxon>
        <taxon>Burkholderiaceae</taxon>
        <taxon>Paraburkholderia</taxon>
    </lineage>
</organism>
<keyword evidence="1" id="KW-0238">DNA-binding</keyword>
<protein>
    <submittedName>
        <fullName evidence="2">Uncharacterized protein</fullName>
    </submittedName>
</protein>
<gene>
    <name evidence="2" type="ORF">LMG29542_06903</name>
</gene>
<dbReference type="InterPro" id="IPR010998">
    <property type="entry name" value="Integrase_recombinase_N"/>
</dbReference>
<proteinExistence type="predicted"/>
<evidence type="ECO:0000313" key="3">
    <source>
        <dbReference type="Proteomes" id="UP000494363"/>
    </source>
</evidence>
<dbReference type="Proteomes" id="UP000494363">
    <property type="component" value="Unassembled WGS sequence"/>
</dbReference>
<name>A0A6J5F2H7_9BURK</name>
<evidence type="ECO:0000256" key="1">
    <source>
        <dbReference type="ARBA" id="ARBA00023125"/>
    </source>
</evidence>
<keyword evidence="3" id="KW-1185">Reference proteome</keyword>
<dbReference type="Gene3D" id="1.10.150.130">
    <property type="match status" value="1"/>
</dbReference>
<dbReference type="EMBL" id="CADIKH010000061">
    <property type="protein sequence ID" value="CAB3772584.1"/>
    <property type="molecule type" value="Genomic_DNA"/>
</dbReference>
<dbReference type="GO" id="GO:0003677">
    <property type="term" value="F:DNA binding"/>
    <property type="evidence" value="ECO:0007669"/>
    <property type="project" value="UniProtKB-KW"/>
</dbReference>
<reference evidence="2 3" key="1">
    <citation type="submission" date="2020-04" db="EMBL/GenBank/DDBJ databases">
        <authorList>
            <person name="De Canck E."/>
        </authorList>
    </citation>
    <scope>NUCLEOTIDE SEQUENCE [LARGE SCALE GENOMIC DNA]</scope>
    <source>
        <strain evidence="2 3">LMG 29542</strain>
    </source>
</reference>